<evidence type="ECO:0000256" key="2">
    <source>
        <dbReference type="RuleBase" id="RU362097"/>
    </source>
</evidence>
<dbReference type="InterPro" id="IPR027463">
    <property type="entry name" value="AcrB_DN_DC_subdom"/>
</dbReference>
<dbReference type="Gene3D" id="1.20.1640.10">
    <property type="entry name" value="Multidrug efflux transporter AcrB transmembrane domain"/>
    <property type="match status" value="2"/>
</dbReference>
<dbReference type="STRING" id="1742973.COMA2_260006"/>
<evidence type="ECO:0000313" key="5">
    <source>
        <dbReference type="Proteomes" id="UP000198736"/>
    </source>
</evidence>
<dbReference type="OrthoDB" id="9757940at2"/>
<feature type="transmembrane region" description="Helical" evidence="3">
    <location>
        <begin position="953"/>
        <end position="972"/>
    </location>
</feature>
<dbReference type="Pfam" id="PF02321">
    <property type="entry name" value="OEP"/>
    <property type="match status" value="2"/>
</dbReference>
<feature type="transmembrane region" description="Helical" evidence="3">
    <location>
        <begin position="984"/>
        <end position="1009"/>
    </location>
</feature>
<dbReference type="EMBL" id="CZPZ01000019">
    <property type="protein sequence ID" value="CUS36735.1"/>
    <property type="molecule type" value="Genomic_DNA"/>
</dbReference>
<dbReference type="InterPro" id="IPR003423">
    <property type="entry name" value="OMP_efflux"/>
</dbReference>
<dbReference type="Gene3D" id="3.30.2090.10">
    <property type="entry name" value="Multidrug efflux transporter AcrB TolC docking domain, DN and DC subdomains"/>
    <property type="match status" value="2"/>
</dbReference>
<dbReference type="Gene3D" id="3.30.70.1320">
    <property type="entry name" value="Multidrug efflux transporter AcrB pore domain like"/>
    <property type="match status" value="1"/>
</dbReference>
<comment type="subcellular location">
    <subcellularLocation>
        <location evidence="2">Cell membrane</location>
        <topology evidence="2">Lipid-anchor</topology>
    </subcellularLocation>
</comment>
<dbReference type="Gene3D" id="2.20.200.10">
    <property type="entry name" value="Outer membrane efflux proteins (OEP)"/>
    <property type="match status" value="1"/>
</dbReference>
<keyword evidence="3" id="KW-1133">Transmembrane helix</keyword>
<protein>
    <submittedName>
        <fullName evidence="4">Nodulation protein NolG (Modular protein)</fullName>
    </submittedName>
</protein>
<reference evidence="5" key="1">
    <citation type="submission" date="2015-10" db="EMBL/GenBank/DDBJ databases">
        <authorList>
            <person name="Luecker S."/>
            <person name="Luecker S."/>
        </authorList>
    </citation>
    <scope>NUCLEOTIDE SEQUENCE [LARGE SCALE GENOMIC DNA]</scope>
</reference>
<feature type="transmembrane region" description="Helical" evidence="3">
    <location>
        <begin position="911"/>
        <end position="932"/>
    </location>
</feature>
<dbReference type="PANTHER" id="PTHR32063:SF18">
    <property type="entry name" value="CATION EFFLUX SYSTEM PROTEIN"/>
    <property type="match status" value="1"/>
</dbReference>
<evidence type="ECO:0000256" key="1">
    <source>
        <dbReference type="ARBA" id="ARBA00007613"/>
    </source>
</evidence>
<accession>A0A0S4LHM2</accession>
<dbReference type="Pfam" id="PF00873">
    <property type="entry name" value="ACR_tran"/>
    <property type="match status" value="1"/>
</dbReference>
<keyword evidence="5" id="KW-1185">Reference proteome</keyword>
<dbReference type="SUPFAM" id="SSF82693">
    <property type="entry name" value="Multidrug efflux transporter AcrB pore domain, PN1, PN2, PC1 and PC2 subdomains"/>
    <property type="match status" value="3"/>
</dbReference>
<dbReference type="InterPro" id="IPR001036">
    <property type="entry name" value="Acrflvin-R"/>
</dbReference>
<feature type="transmembrane region" description="Helical" evidence="3">
    <location>
        <begin position="16"/>
        <end position="35"/>
    </location>
</feature>
<dbReference type="Proteomes" id="UP000198736">
    <property type="component" value="Unassembled WGS sequence"/>
</dbReference>
<dbReference type="Gene3D" id="3.30.70.1430">
    <property type="entry name" value="Multidrug efflux transporter AcrB pore domain"/>
    <property type="match status" value="2"/>
</dbReference>
<feature type="transmembrane region" description="Helical" evidence="3">
    <location>
        <begin position="859"/>
        <end position="878"/>
    </location>
</feature>
<dbReference type="SUPFAM" id="SSF82866">
    <property type="entry name" value="Multidrug efflux transporter AcrB transmembrane domain"/>
    <property type="match status" value="2"/>
</dbReference>
<evidence type="ECO:0000256" key="3">
    <source>
        <dbReference type="SAM" id="Phobius"/>
    </source>
</evidence>
<dbReference type="InterPro" id="IPR010131">
    <property type="entry name" value="MdtP/NodT-like"/>
</dbReference>
<keyword evidence="2" id="KW-0449">Lipoprotein</keyword>
<dbReference type="GO" id="GO:0015562">
    <property type="term" value="F:efflux transmembrane transporter activity"/>
    <property type="evidence" value="ECO:0007669"/>
    <property type="project" value="InterPro"/>
</dbReference>
<dbReference type="PANTHER" id="PTHR32063">
    <property type="match status" value="1"/>
</dbReference>
<evidence type="ECO:0000313" key="4">
    <source>
        <dbReference type="EMBL" id="CUS36735.1"/>
    </source>
</evidence>
<feature type="transmembrane region" description="Helical" evidence="3">
    <location>
        <begin position="885"/>
        <end position="905"/>
    </location>
</feature>
<dbReference type="Gene3D" id="1.20.1600.10">
    <property type="entry name" value="Outer membrane efflux proteins (OEP)"/>
    <property type="match status" value="1"/>
</dbReference>
<dbReference type="GO" id="GO:0005886">
    <property type="term" value="C:plasma membrane"/>
    <property type="evidence" value="ECO:0007669"/>
    <property type="project" value="UniProtKB-SubCell"/>
</dbReference>
<keyword evidence="2" id="KW-1134">Transmembrane beta strand</keyword>
<dbReference type="GO" id="GO:0042910">
    <property type="term" value="F:xenobiotic transmembrane transporter activity"/>
    <property type="evidence" value="ECO:0007669"/>
    <property type="project" value="TreeGrafter"/>
</dbReference>
<dbReference type="PRINTS" id="PR00702">
    <property type="entry name" value="ACRIFLAVINRP"/>
</dbReference>
<feature type="transmembrane region" description="Helical" evidence="3">
    <location>
        <begin position="463"/>
        <end position="487"/>
    </location>
</feature>
<name>A0A0S4LHM2_9BACT</name>
<dbReference type="Gene3D" id="3.30.70.1440">
    <property type="entry name" value="Multidrug efflux transporter AcrB pore domain"/>
    <property type="match status" value="1"/>
</dbReference>
<feature type="transmembrane region" description="Helical" evidence="3">
    <location>
        <begin position="429"/>
        <end position="451"/>
    </location>
</feature>
<dbReference type="NCBIfam" id="TIGR01845">
    <property type="entry name" value="outer_NodT"/>
    <property type="match status" value="1"/>
</dbReference>
<dbReference type="SUPFAM" id="SSF56954">
    <property type="entry name" value="Outer membrane efflux proteins (OEP)"/>
    <property type="match status" value="1"/>
</dbReference>
<sequence length="1527" mass="167041">MKDFNLSAWALEHRSITGFFMALVLLGGMVAYFQLGQREDPAFTFRVMVVKTLYPGATALETEQQVTDRLEKKIQELPNLDFLRSYSKSGESVIFVTPREDTPPKEIPDLWYQVRKKVGDIRMSLPPGIVGPFFNDEFGDTYSLLYAFSGEGFSYAELKAAADSARQQILRVKNVEKVDLIGAQDEKIYVEFSDKKLAELGLDAATVAQVLQAQNGMAPAGTVFSSQRNLPIRLTGPFDSVDSVANLAVRLEGRTIRVSDFAKVTRGYTDPPEFKMRFNGKEAIGLGVTMNNKGDVLELGKALETAMTRIEGELPLGVEVERVADQSRVVKTAIGEFLRTFFEALAAVLLVSFLSLGFRTGSVVALTVPLVLAGTLLCMWLFDMEIHRISLGALILGLGLLVDDAMIAIEMMARKLEEGWDRMRAATFAYRATAFPMLTGTLITVAGFLPVGLARSQAGEYTVAIFQVMAISLFLSWIGAVVFTPYLGFLMLKSKADGLTPGHDLFDTPFYNRLRRWVDRCVEHRKTVIIGTVALFGVGVATLTQVPEQFFPLSNRPEVIIDLWLPEGSALAQTEAIAKQMETLLAKDEDVVNYAAYIGGGTPRFFLLIVQQLVNTNLAEFVVMTRDNVARERVMQRIRLAFATDFPEVRGRVMRLNVGPPMDYPLVFRVFGEDPKIVRTIADRVAEVVRANPNAVDVNDDWHDRIPSSRLVLDQDKARALGVSTVSLSQALQAHYTGIPVGQFREDDKLIDIVWRAQKNLRGAADELPDVAVRTANGQSVPLAQLFKSQTVFEDGVRWRRNRFPAISVRADVVDGMLAPDVATQIVPKLEPIKDSLPAGYFIETGAAKEDAWIAQKSILIWIPLVVIVTLILLMMQLQNLSRTFLVFVTAPLGVIGSAFALLLFGAPFGFVALLGIIALAGMIMRNSVILVDQIEQDEKAGRDTWTAIVESTVRRFRPILLTAAAAILAMIPLSRNDFFGPQAIAIMGGLTIATVLTVFFLPALYAAWFRVTRNQAHADASPAGSNDILFPRDSIIVDGPIAVTTRSSIPIVVLTIVMLGGCTPTRVSDRVLLSTPTDWNHAPVVQDTSNQADLKEWWRGFHDPLLNELISQALVANHDLRIATARVREANAMVTVAESALYPSVDFFSFGGREKRIDRIIAVPGDQGPQLVVPTANVGTGGLAARWEVDVFGARHLEAEATGAQAVGTEEERHGVQVGLIAQVATNYLELRGAQERTAILRENIDIQRERLRALQAFYRAGVTKETDVSRQEALLHSTESALPGLKAAETTLIHRLSVLLGESPAKLEPRLVAATAHPSDLPGIPNMLPSSLLLQRPDLRLAQTEVSAAAASLGAARADLFPKVVLSASGGIGALAVGGFPTLVESVYAMGAGLTAPIFNAGRIRAHIAAADARLDQVAAKYEKTFLLAMEDVENAFVAHTSSKERRDQLLKAETAAEKTYRFSEALYQRGASDYLSVLDAQRTKLSINDERVKAETAVRVSLVSLSRAFGGGWAVDSSVSRRTE</sequence>
<keyword evidence="2 3" id="KW-0472">Membrane</keyword>
<proteinExistence type="inferred from homology"/>
<keyword evidence="2" id="KW-0564">Palmitate</keyword>
<organism evidence="4 5">
    <name type="scientific">Candidatus Nitrospira nitrificans</name>
    <dbReference type="NCBI Taxonomy" id="1742973"/>
    <lineage>
        <taxon>Bacteria</taxon>
        <taxon>Pseudomonadati</taxon>
        <taxon>Nitrospirota</taxon>
        <taxon>Nitrospiria</taxon>
        <taxon>Nitrospirales</taxon>
        <taxon>Nitrospiraceae</taxon>
        <taxon>Nitrospira</taxon>
    </lineage>
</organism>
<gene>
    <name evidence="4" type="ORF">COMA2_260006</name>
</gene>
<comment type="similarity">
    <text evidence="1 2">Belongs to the outer membrane factor (OMF) (TC 1.B.17) family.</text>
</comment>
<feature type="transmembrane region" description="Helical" evidence="3">
    <location>
        <begin position="337"/>
        <end position="357"/>
    </location>
</feature>
<dbReference type="SUPFAM" id="SSF82714">
    <property type="entry name" value="Multidrug efflux transporter AcrB TolC docking domain, DN and DC subdomains"/>
    <property type="match status" value="2"/>
</dbReference>
<feature type="transmembrane region" description="Helical" evidence="3">
    <location>
        <begin position="389"/>
        <end position="409"/>
    </location>
</feature>
<feature type="transmembrane region" description="Helical" evidence="3">
    <location>
        <begin position="363"/>
        <end position="382"/>
    </location>
</feature>
<keyword evidence="2 3" id="KW-0812">Transmembrane</keyword>